<dbReference type="EMBL" id="CATNWA010017824">
    <property type="protein sequence ID" value="CAI9603322.1"/>
    <property type="molecule type" value="Genomic_DNA"/>
</dbReference>
<accession>A0ABN9G520</accession>
<name>A0ABN9G520_9NEOB</name>
<comment type="caution">
    <text evidence="1">The sequence shown here is derived from an EMBL/GenBank/DDBJ whole genome shotgun (WGS) entry which is preliminary data.</text>
</comment>
<evidence type="ECO:0000313" key="1">
    <source>
        <dbReference type="EMBL" id="CAI9603322.1"/>
    </source>
</evidence>
<reference evidence="1" key="1">
    <citation type="submission" date="2023-05" db="EMBL/GenBank/DDBJ databases">
        <authorList>
            <person name="Stuckert A."/>
        </authorList>
    </citation>
    <scope>NUCLEOTIDE SEQUENCE</scope>
</reference>
<dbReference type="Proteomes" id="UP001162483">
    <property type="component" value="Unassembled WGS sequence"/>
</dbReference>
<keyword evidence="2" id="KW-1185">Reference proteome</keyword>
<organism evidence="1 2">
    <name type="scientific">Staurois parvus</name>
    <dbReference type="NCBI Taxonomy" id="386267"/>
    <lineage>
        <taxon>Eukaryota</taxon>
        <taxon>Metazoa</taxon>
        <taxon>Chordata</taxon>
        <taxon>Craniata</taxon>
        <taxon>Vertebrata</taxon>
        <taxon>Euteleostomi</taxon>
        <taxon>Amphibia</taxon>
        <taxon>Batrachia</taxon>
        <taxon>Anura</taxon>
        <taxon>Neobatrachia</taxon>
        <taxon>Ranoidea</taxon>
        <taxon>Ranidae</taxon>
        <taxon>Staurois</taxon>
    </lineage>
</organism>
<feature type="non-terminal residue" evidence="1">
    <location>
        <position position="1"/>
    </location>
</feature>
<proteinExistence type="predicted"/>
<evidence type="ECO:0000313" key="2">
    <source>
        <dbReference type="Proteomes" id="UP001162483"/>
    </source>
</evidence>
<protein>
    <submittedName>
        <fullName evidence="1">Uncharacterized protein</fullName>
    </submittedName>
</protein>
<sequence length="111" mass="11681">SLPPLVPVLPAPSCPRPPCPLLSPSSLPPLVPVLPAPSCPRPPCPLLSPSSQLLLSLFLVSSQRTSLHLLLLRVDTNTGAGQSAWTYGPEESAYVQNGYYGNSYRGCAGKC</sequence>
<gene>
    <name evidence="1" type="ORF">SPARVUS_LOCUS13289715</name>
</gene>